<gene>
    <name evidence="2" type="ORF">SYNTR_1833</name>
</gene>
<evidence type="ECO:0000259" key="1">
    <source>
        <dbReference type="PROSITE" id="PS50994"/>
    </source>
</evidence>
<dbReference type="EMBL" id="CP046457">
    <property type="protein sequence ID" value="QGU00427.1"/>
    <property type="molecule type" value="Genomic_DNA"/>
</dbReference>
<dbReference type="KEGG" id="salq:SYNTR_1833"/>
<feature type="domain" description="Integrase catalytic" evidence="1">
    <location>
        <begin position="135"/>
        <end position="314"/>
    </location>
</feature>
<dbReference type="GO" id="GO:0015074">
    <property type="term" value="P:DNA integration"/>
    <property type="evidence" value="ECO:0007669"/>
    <property type="project" value="InterPro"/>
</dbReference>
<dbReference type="RefSeq" id="WP_243140176.1">
    <property type="nucleotide sequence ID" value="NZ_CP046457.1"/>
</dbReference>
<accession>A0A6I6DK46</accession>
<dbReference type="PANTHER" id="PTHR46889">
    <property type="entry name" value="TRANSPOSASE INSF FOR INSERTION SEQUENCE IS3B-RELATED"/>
    <property type="match status" value="1"/>
</dbReference>
<evidence type="ECO:0000313" key="3">
    <source>
        <dbReference type="Proteomes" id="UP000426444"/>
    </source>
</evidence>
<dbReference type="PANTHER" id="PTHR46889:SF4">
    <property type="entry name" value="TRANSPOSASE INSO FOR INSERTION SEQUENCE ELEMENT IS911B-RELATED"/>
    <property type="match status" value="1"/>
</dbReference>
<sequence length="339" mass="39516">MTKKQLQHEVIALRSIVALSEHDIKTKKRPKPKATPAFRQLWVLLSKTYDKWDFTIAYFKPATIIKWHKTAFSFYWFKKSKKKGRSPIKLEVINLIKKIHKENPLLSPEKIHEKLILLNIKNAPAPNTIAKYLPQTKKPPSKKQVQSWRTFLKNHAKNTWAMDFFTMPTLTFKILYVLVIINHGSRKIEHFAVTTNPNADWLKQQLRNTTPYDHKPKYIIHDNDPVFLAKSVQEFLNFSGIKAKKTSIKSPWQNPYAERVVGILRQELLNHIIPLNEKHLNNLLKEYIEDYYNTHRTHQGINGNTPIPSPTYLPTKAKNSKLKSTPVLGGLYHTYNKAS</sequence>
<dbReference type="GO" id="GO:0003676">
    <property type="term" value="F:nucleic acid binding"/>
    <property type="evidence" value="ECO:0007669"/>
    <property type="project" value="InterPro"/>
</dbReference>
<proteinExistence type="predicted"/>
<dbReference type="PROSITE" id="PS50994">
    <property type="entry name" value="INTEGRASE"/>
    <property type="match status" value="1"/>
</dbReference>
<reference evidence="3" key="1">
    <citation type="journal article" date="2019" name="Microbiology">
        <title>Complete Genome Sequence of an Uncultured Bacterium of the Candidate Phylum Bipolaricaulota.</title>
        <authorList>
            <person name="Kadnikov V.V."/>
            <person name="Mardanov A.V."/>
            <person name="Beletsky A.V."/>
            <person name="Frank Y.A."/>
            <person name="Karnachuk O.V."/>
            <person name="Ravin N.V."/>
        </authorList>
    </citation>
    <scope>NUCLEOTIDE SEQUENCE [LARGE SCALE GENOMIC DNA]</scope>
</reference>
<dbReference type="Proteomes" id="UP000426444">
    <property type="component" value="Chromosome"/>
</dbReference>
<dbReference type="InterPro" id="IPR001584">
    <property type="entry name" value="Integrase_cat-core"/>
</dbReference>
<dbReference type="InterPro" id="IPR050900">
    <property type="entry name" value="Transposase_IS3/IS150/IS904"/>
</dbReference>
<protein>
    <submittedName>
        <fullName evidence="2">Mobile element protein</fullName>
    </submittedName>
</protein>
<dbReference type="SUPFAM" id="SSF53098">
    <property type="entry name" value="Ribonuclease H-like"/>
    <property type="match status" value="1"/>
</dbReference>
<dbReference type="InterPro" id="IPR012337">
    <property type="entry name" value="RNaseH-like_sf"/>
</dbReference>
<organism evidence="2 3">
    <name type="scientific">Candidatus Syntrophocurvum alkaliphilum</name>
    <dbReference type="NCBI Taxonomy" id="2293317"/>
    <lineage>
        <taxon>Bacteria</taxon>
        <taxon>Bacillati</taxon>
        <taxon>Bacillota</taxon>
        <taxon>Clostridia</taxon>
        <taxon>Eubacteriales</taxon>
        <taxon>Syntrophomonadaceae</taxon>
        <taxon>Candidatus Syntrophocurvum</taxon>
    </lineage>
</organism>
<dbReference type="Pfam" id="PF13683">
    <property type="entry name" value="rve_3"/>
    <property type="match status" value="1"/>
</dbReference>
<evidence type="ECO:0000313" key="2">
    <source>
        <dbReference type="EMBL" id="QGU00427.1"/>
    </source>
</evidence>
<name>A0A6I6DK46_9FIRM</name>
<dbReference type="InterPro" id="IPR036397">
    <property type="entry name" value="RNaseH_sf"/>
</dbReference>
<dbReference type="AlphaFoldDB" id="A0A6I6DK46"/>
<dbReference type="Gene3D" id="3.30.420.10">
    <property type="entry name" value="Ribonuclease H-like superfamily/Ribonuclease H"/>
    <property type="match status" value="1"/>
</dbReference>
<keyword evidence="3" id="KW-1185">Reference proteome</keyword>